<dbReference type="Pfam" id="PF00984">
    <property type="entry name" value="UDPG_MGDP_dh"/>
    <property type="match status" value="1"/>
</dbReference>
<evidence type="ECO:0000256" key="7">
    <source>
        <dbReference type="PIRNR" id="PIRNR000124"/>
    </source>
</evidence>
<keyword evidence="5 7" id="KW-0520">NAD</keyword>
<dbReference type="InterPro" id="IPR028357">
    <property type="entry name" value="UDPglc_DH_bac"/>
</dbReference>
<organism evidence="12 13">
    <name type="scientific">Aquibacillus salsiterrae</name>
    <dbReference type="NCBI Taxonomy" id="2950439"/>
    <lineage>
        <taxon>Bacteria</taxon>
        <taxon>Bacillati</taxon>
        <taxon>Bacillota</taxon>
        <taxon>Bacilli</taxon>
        <taxon>Bacillales</taxon>
        <taxon>Bacillaceae</taxon>
        <taxon>Aquibacillus</taxon>
    </lineage>
</organism>
<evidence type="ECO:0000256" key="3">
    <source>
        <dbReference type="ARBA" id="ARBA00012954"/>
    </source>
</evidence>
<evidence type="ECO:0000256" key="1">
    <source>
        <dbReference type="ARBA" id="ARBA00004701"/>
    </source>
</evidence>
<keyword evidence="4 7" id="KW-0560">Oxidoreductase</keyword>
<protein>
    <recommendedName>
        <fullName evidence="3 7">UDP-glucose 6-dehydrogenase</fullName>
        <ecNumber evidence="3 7">1.1.1.22</ecNumber>
    </recommendedName>
</protein>
<dbReference type="AlphaFoldDB" id="A0A9X3WAR3"/>
<feature type="binding site" evidence="9">
    <location>
        <begin position="152"/>
        <end position="155"/>
    </location>
    <ligand>
        <name>substrate</name>
    </ligand>
</feature>
<sequence>MRITMVGLGYVGLVTAASLAEIGHHVTCVDQDENKVRQLKEGILPFYEPGLRELITNLTSKSSLTFTTSLERSCLGAEVIYIAVGTPPNDDGTVDLSSLETVALQLAGYIKADVIVVIKSTVPVGTNDYVKRLIDEHLPTPVSVDIVSNPEFLREGTALHDTFFGDRIVIGANNPDAAKVIEEINKPFNVPIVKTTLQNAEMIKYASNAFLATKISFINEIANICEKVGADIADVAKAMGMDKRIGPQFLQAGIGYGGSCFPKDTRALMQISGNVAHEFALLKAVIDVNNKQQTLLVEKAKQRFGKLDERRIAVLGLAFKPNTDDIREAASLVVIEQLLTEGATVTVYDPVAMNNAKLVLNDQVLYAESVEAALKEADMALIVTEWEIIKQADLPKWRNLMNEPIIFDGRNCFDPSKMAEHNIEYHSIGRPVSMHLN</sequence>
<evidence type="ECO:0000256" key="4">
    <source>
        <dbReference type="ARBA" id="ARBA00023002"/>
    </source>
</evidence>
<feature type="binding site" evidence="10">
    <location>
        <position position="155"/>
    </location>
    <ligand>
        <name>NAD(+)</name>
        <dbReference type="ChEBI" id="CHEBI:57540"/>
    </ligand>
</feature>
<feature type="binding site" evidence="9">
    <location>
        <position position="257"/>
    </location>
    <ligand>
        <name>substrate</name>
    </ligand>
</feature>
<dbReference type="Pfam" id="PF03720">
    <property type="entry name" value="UDPG_MGDP_dh_C"/>
    <property type="match status" value="1"/>
</dbReference>
<accession>A0A9X3WAR3</accession>
<evidence type="ECO:0000256" key="9">
    <source>
        <dbReference type="PIRSR" id="PIRSR500134-2"/>
    </source>
</evidence>
<evidence type="ECO:0000256" key="2">
    <source>
        <dbReference type="ARBA" id="ARBA00006601"/>
    </source>
</evidence>
<dbReference type="InterPro" id="IPR008927">
    <property type="entry name" value="6-PGluconate_DH-like_C_sf"/>
</dbReference>
<evidence type="ECO:0000256" key="10">
    <source>
        <dbReference type="PIRSR" id="PIRSR500134-3"/>
    </source>
</evidence>
<dbReference type="InterPro" id="IPR036220">
    <property type="entry name" value="UDP-Glc/GDP-Man_DH_C_sf"/>
</dbReference>
<reference evidence="12" key="1">
    <citation type="submission" date="2022-06" db="EMBL/GenBank/DDBJ databases">
        <title>Aquibacillus sp. a new bacterium isolated from soil saline samples.</title>
        <authorList>
            <person name="Galisteo C."/>
            <person name="De La Haba R."/>
            <person name="Sanchez-Porro C."/>
            <person name="Ventosa A."/>
        </authorList>
    </citation>
    <scope>NUCLEOTIDE SEQUENCE</scope>
    <source>
        <strain evidence="12">3ASR75-54</strain>
    </source>
</reference>
<dbReference type="PANTHER" id="PTHR43750:SF4">
    <property type="entry name" value="UDP-GLUCOSE 6-DEHYDROGENASE YWQF"/>
    <property type="match status" value="1"/>
</dbReference>
<comment type="catalytic activity">
    <reaction evidence="6 7">
        <text>UDP-alpha-D-glucose + 2 NAD(+) + H2O = UDP-alpha-D-glucuronate + 2 NADH + 3 H(+)</text>
        <dbReference type="Rhea" id="RHEA:23596"/>
        <dbReference type="ChEBI" id="CHEBI:15377"/>
        <dbReference type="ChEBI" id="CHEBI:15378"/>
        <dbReference type="ChEBI" id="CHEBI:57540"/>
        <dbReference type="ChEBI" id="CHEBI:57945"/>
        <dbReference type="ChEBI" id="CHEBI:58052"/>
        <dbReference type="ChEBI" id="CHEBI:58885"/>
        <dbReference type="EC" id="1.1.1.22"/>
    </reaction>
</comment>
<dbReference type="SUPFAM" id="SSF51735">
    <property type="entry name" value="NAD(P)-binding Rossmann-fold domains"/>
    <property type="match status" value="1"/>
</dbReference>
<proteinExistence type="inferred from homology"/>
<feature type="active site" description="Nucleophile" evidence="8">
    <location>
        <position position="260"/>
    </location>
</feature>
<evidence type="ECO:0000313" key="12">
    <source>
        <dbReference type="EMBL" id="MDC3415865.1"/>
    </source>
</evidence>
<dbReference type="InterPro" id="IPR036291">
    <property type="entry name" value="NAD(P)-bd_dom_sf"/>
</dbReference>
<dbReference type="Proteomes" id="UP001145069">
    <property type="component" value="Unassembled WGS sequence"/>
</dbReference>
<feature type="binding site" evidence="10">
    <location>
        <position position="35"/>
    </location>
    <ligand>
        <name>NAD(+)</name>
        <dbReference type="ChEBI" id="CHEBI:57540"/>
    </ligand>
</feature>
<gene>
    <name evidence="12" type="ORF">NC799_02945</name>
</gene>
<comment type="similarity">
    <text evidence="2 7">Belongs to the UDP-glucose/GDP-mannose dehydrogenase family.</text>
</comment>
<dbReference type="PIRSF" id="PIRSF000124">
    <property type="entry name" value="UDPglc_GDPman_dh"/>
    <property type="match status" value="1"/>
</dbReference>
<feature type="binding site" evidence="10">
    <location>
        <position position="30"/>
    </location>
    <ligand>
        <name>NAD(+)</name>
        <dbReference type="ChEBI" id="CHEBI:57540"/>
    </ligand>
</feature>
<comment type="caution">
    <text evidence="12">The sequence shown here is derived from an EMBL/GenBank/DDBJ whole genome shotgun (WGS) entry which is preliminary data.</text>
</comment>
<dbReference type="EMBL" id="JAMQKC010000002">
    <property type="protein sequence ID" value="MDC3415865.1"/>
    <property type="molecule type" value="Genomic_DNA"/>
</dbReference>
<dbReference type="EC" id="1.1.1.22" evidence="3 7"/>
<dbReference type="InterPro" id="IPR001732">
    <property type="entry name" value="UDP-Glc/GDP-Man_DH_N"/>
</dbReference>
<dbReference type="SUPFAM" id="SSF48179">
    <property type="entry name" value="6-phosphogluconate dehydrogenase C-terminal domain-like"/>
    <property type="match status" value="1"/>
</dbReference>
<feature type="binding site" evidence="9">
    <location>
        <begin position="249"/>
        <end position="253"/>
    </location>
    <ligand>
        <name>substrate</name>
    </ligand>
</feature>
<dbReference type="Gene3D" id="1.20.5.100">
    <property type="entry name" value="Cytochrome c1, transmembrane anchor, C-terminal"/>
    <property type="match status" value="1"/>
</dbReference>
<keyword evidence="13" id="KW-1185">Reference proteome</keyword>
<evidence type="ECO:0000313" key="13">
    <source>
        <dbReference type="Proteomes" id="UP001145069"/>
    </source>
</evidence>
<evidence type="ECO:0000256" key="6">
    <source>
        <dbReference type="ARBA" id="ARBA00047473"/>
    </source>
</evidence>
<dbReference type="InterPro" id="IPR014026">
    <property type="entry name" value="UDP-Glc/GDP-Man_DH_dimer"/>
</dbReference>
<dbReference type="SMART" id="SM00984">
    <property type="entry name" value="UDPG_MGDP_dh_C"/>
    <property type="match status" value="1"/>
</dbReference>
<dbReference type="NCBIfam" id="TIGR03026">
    <property type="entry name" value="NDP-sugDHase"/>
    <property type="match status" value="1"/>
</dbReference>
<dbReference type="InterPro" id="IPR014027">
    <property type="entry name" value="UDP-Glc/GDP-Man_DH_C"/>
</dbReference>
<evidence type="ECO:0000256" key="8">
    <source>
        <dbReference type="PIRSR" id="PIRSR500134-1"/>
    </source>
</evidence>
<dbReference type="RefSeq" id="WP_272444841.1">
    <property type="nucleotide sequence ID" value="NZ_JAMQKC010000002.1"/>
</dbReference>
<dbReference type="PANTHER" id="PTHR43750">
    <property type="entry name" value="UDP-GLUCOSE 6-DEHYDROGENASE TUAD"/>
    <property type="match status" value="1"/>
</dbReference>
<dbReference type="Pfam" id="PF03721">
    <property type="entry name" value="UDPG_MGDP_dh_N"/>
    <property type="match status" value="1"/>
</dbReference>
<feature type="binding site" evidence="10">
    <location>
        <position position="121"/>
    </location>
    <ligand>
        <name>NAD(+)</name>
        <dbReference type="ChEBI" id="CHEBI:57540"/>
    </ligand>
</feature>
<feature type="binding site" evidence="10">
    <location>
        <position position="86"/>
    </location>
    <ligand>
        <name>NAD(+)</name>
        <dbReference type="ChEBI" id="CHEBI:57540"/>
    </ligand>
</feature>
<evidence type="ECO:0000259" key="11">
    <source>
        <dbReference type="SMART" id="SM00984"/>
    </source>
</evidence>
<evidence type="ECO:0000256" key="5">
    <source>
        <dbReference type="ARBA" id="ARBA00023027"/>
    </source>
</evidence>
<dbReference type="SUPFAM" id="SSF52413">
    <property type="entry name" value="UDP-glucose/GDP-mannose dehydrogenase C-terminal domain"/>
    <property type="match status" value="1"/>
</dbReference>
<dbReference type="InterPro" id="IPR017476">
    <property type="entry name" value="UDP-Glc/GDP-Man"/>
</dbReference>
<comment type="pathway">
    <text evidence="1">Nucleotide-sugar biosynthesis; UDP-alpha-D-glucuronate biosynthesis; UDP-alpha-D-glucuronate from UDP-alpha-D-glucose: step 1/1.</text>
</comment>
<feature type="binding site" evidence="10">
    <location>
        <position position="263"/>
    </location>
    <ligand>
        <name>NAD(+)</name>
        <dbReference type="ChEBI" id="CHEBI:57540"/>
    </ligand>
</feature>
<name>A0A9X3WAR3_9BACI</name>
<feature type="binding site" evidence="9">
    <location>
        <position position="204"/>
    </location>
    <ligand>
        <name>substrate</name>
    </ligand>
</feature>
<dbReference type="PIRSF" id="PIRSF500134">
    <property type="entry name" value="UDPglc_DH_bac"/>
    <property type="match status" value="1"/>
</dbReference>
<feature type="binding site" evidence="9">
    <location>
        <position position="320"/>
    </location>
    <ligand>
        <name>substrate</name>
    </ligand>
</feature>
<feature type="binding site" evidence="10">
    <location>
        <position position="327"/>
    </location>
    <ligand>
        <name>NAD(+)</name>
        <dbReference type="ChEBI" id="CHEBI:57540"/>
    </ligand>
</feature>
<dbReference type="GO" id="GO:0051287">
    <property type="term" value="F:NAD binding"/>
    <property type="evidence" value="ECO:0007669"/>
    <property type="project" value="InterPro"/>
</dbReference>
<dbReference type="GO" id="GO:0003979">
    <property type="term" value="F:UDP-glucose 6-dehydrogenase activity"/>
    <property type="evidence" value="ECO:0007669"/>
    <property type="project" value="UniProtKB-EC"/>
</dbReference>
<dbReference type="Gene3D" id="3.40.50.720">
    <property type="entry name" value="NAD(P)-binding Rossmann-like Domain"/>
    <property type="match status" value="2"/>
</dbReference>
<feature type="domain" description="UDP-glucose/GDP-mannose dehydrogenase C-terminal" evidence="11">
    <location>
        <begin position="313"/>
        <end position="415"/>
    </location>
</feature>
<dbReference type="GO" id="GO:0000271">
    <property type="term" value="P:polysaccharide biosynthetic process"/>
    <property type="evidence" value="ECO:0007669"/>
    <property type="project" value="InterPro"/>
</dbReference>